<dbReference type="FunFam" id="3.30.70.330:FF:000420">
    <property type="entry name" value="serine-arginine protein 55 isoform X1"/>
    <property type="match status" value="1"/>
</dbReference>
<evidence type="ECO:0000256" key="2">
    <source>
        <dbReference type="ARBA" id="ARBA00022448"/>
    </source>
</evidence>
<dbReference type="InterPro" id="IPR056748">
    <property type="entry name" value="VPS13-like_C"/>
</dbReference>
<evidence type="ECO:0000256" key="6">
    <source>
        <dbReference type="SAM" id="MobiDB-lite"/>
    </source>
</evidence>
<dbReference type="SMART" id="SM00360">
    <property type="entry name" value="RRM"/>
    <property type="match status" value="2"/>
</dbReference>
<dbReference type="CDD" id="cd12337">
    <property type="entry name" value="RRM1_SRSF4_like"/>
    <property type="match status" value="1"/>
</dbReference>
<feature type="region of interest" description="Disordered" evidence="6">
    <location>
        <begin position="3468"/>
        <end position="3502"/>
    </location>
</feature>
<dbReference type="GO" id="GO:0006623">
    <property type="term" value="P:protein targeting to vacuole"/>
    <property type="evidence" value="ECO:0007669"/>
    <property type="project" value="TreeGrafter"/>
</dbReference>
<organism evidence="8 9">
    <name type="scientific">Parthenolecanium corni</name>
    <dbReference type="NCBI Taxonomy" id="536013"/>
    <lineage>
        <taxon>Eukaryota</taxon>
        <taxon>Metazoa</taxon>
        <taxon>Ecdysozoa</taxon>
        <taxon>Arthropoda</taxon>
        <taxon>Hexapoda</taxon>
        <taxon>Insecta</taxon>
        <taxon>Pterygota</taxon>
        <taxon>Neoptera</taxon>
        <taxon>Paraneoptera</taxon>
        <taxon>Hemiptera</taxon>
        <taxon>Sternorrhyncha</taxon>
        <taxon>Coccoidea</taxon>
        <taxon>Coccidae</taxon>
        <taxon>Parthenolecanium</taxon>
    </lineage>
</organism>
<evidence type="ECO:0000256" key="5">
    <source>
        <dbReference type="PROSITE-ProRule" id="PRU00176"/>
    </source>
</evidence>
<dbReference type="PANTHER" id="PTHR16166:SF93">
    <property type="entry name" value="INTERMEMBRANE LIPID TRANSFER PROTEIN VPS13"/>
    <property type="match status" value="1"/>
</dbReference>
<keyword evidence="4" id="KW-0445">Lipid transport</keyword>
<feature type="compositionally biased region" description="Basic and acidic residues" evidence="6">
    <location>
        <begin position="3704"/>
        <end position="3724"/>
    </location>
</feature>
<dbReference type="InterPro" id="IPR009543">
    <property type="entry name" value="VPS13_VAB"/>
</dbReference>
<feature type="compositionally biased region" description="Basic residues" evidence="6">
    <location>
        <begin position="3659"/>
        <end position="3691"/>
    </location>
</feature>
<feature type="domain" description="RRM" evidence="7">
    <location>
        <begin position="3566"/>
        <end position="3648"/>
    </location>
</feature>
<dbReference type="Pfam" id="PF25037">
    <property type="entry name" value="VPS13_C"/>
    <property type="match status" value="1"/>
</dbReference>
<dbReference type="Pfam" id="PF25036">
    <property type="entry name" value="VPS13_VAB"/>
    <property type="match status" value="1"/>
</dbReference>
<comment type="similarity">
    <text evidence="1">Belongs to the VPS13 family.</text>
</comment>
<dbReference type="Pfam" id="PF25033">
    <property type="entry name" value="VPS13_M"/>
    <property type="match status" value="1"/>
</dbReference>
<dbReference type="GO" id="GO:0003723">
    <property type="term" value="F:RNA binding"/>
    <property type="evidence" value="ECO:0007669"/>
    <property type="project" value="UniProtKB-UniRule"/>
</dbReference>
<dbReference type="SUPFAM" id="SSF54928">
    <property type="entry name" value="RNA-binding domain, RBD"/>
    <property type="match status" value="1"/>
</dbReference>
<dbReference type="Pfam" id="PF00076">
    <property type="entry name" value="RRM_1"/>
    <property type="match status" value="2"/>
</dbReference>
<evidence type="ECO:0000313" key="9">
    <source>
        <dbReference type="Proteomes" id="UP001367676"/>
    </source>
</evidence>
<gene>
    <name evidence="8" type="ORF">V9T40_007354</name>
</gene>
<keyword evidence="9" id="KW-1185">Reference proteome</keyword>
<proteinExistence type="inferred from homology"/>
<dbReference type="Gene3D" id="3.30.70.330">
    <property type="match status" value="2"/>
</dbReference>
<evidence type="ECO:0000256" key="3">
    <source>
        <dbReference type="ARBA" id="ARBA00022884"/>
    </source>
</evidence>
<keyword evidence="2" id="KW-0813">Transport</keyword>
<keyword evidence="3 5" id="KW-0694">RNA-binding</keyword>
<feature type="region of interest" description="Disordered" evidence="6">
    <location>
        <begin position="3640"/>
        <end position="3733"/>
    </location>
</feature>
<dbReference type="InterPro" id="IPR035979">
    <property type="entry name" value="RBD_domain_sf"/>
</dbReference>
<dbReference type="InterPro" id="IPR026847">
    <property type="entry name" value="VPS13"/>
</dbReference>
<evidence type="ECO:0000313" key="8">
    <source>
        <dbReference type="EMBL" id="KAK7605496.1"/>
    </source>
</evidence>
<dbReference type="InterPro" id="IPR056747">
    <property type="entry name" value="VPS13-like_M"/>
</dbReference>
<comment type="caution">
    <text evidence="8">The sequence shown here is derived from an EMBL/GenBank/DDBJ whole genome shotgun (WGS) entry which is preliminary data.</text>
</comment>
<dbReference type="Pfam" id="PF12624">
    <property type="entry name" value="VPS13_N"/>
    <property type="match status" value="1"/>
</dbReference>
<dbReference type="GO" id="GO:0006869">
    <property type="term" value="P:lipid transport"/>
    <property type="evidence" value="ECO:0007669"/>
    <property type="project" value="UniProtKB-KW"/>
</dbReference>
<evidence type="ECO:0000259" key="7">
    <source>
        <dbReference type="PROSITE" id="PS50102"/>
    </source>
</evidence>
<dbReference type="PANTHER" id="PTHR16166">
    <property type="entry name" value="VACUOLAR PROTEIN SORTING-ASSOCIATED PROTEIN VPS13"/>
    <property type="match status" value="1"/>
</dbReference>
<dbReference type="InterPro" id="IPR026854">
    <property type="entry name" value="VPS13_N"/>
</dbReference>
<protein>
    <recommendedName>
        <fullName evidence="7">RRM domain-containing protein</fullName>
    </recommendedName>
</protein>
<dbReference type="InterPro" id="IPR012677">
    <property type="entry name" value="Nucleotide-bd_a/b_plait_sf"/>
</dbReference>
<dbReference type="Proteomes" id="UP001367676">
    <property type="component" value="Unassembled WGS sequence"/>
</dbReference>
<evidence type="ECO:0000256" key="4">
    <source>
        <dbReference type="ARBA" id="ARBA00023055"/>
    </source>
</evidence>
<feature type="region of interest" description="Disordered" evidence="6">
    <location>
        <begin position="1912"/>
        <end position="1940"/>
    </location>
</feature>
<evidence type="ECO:0000256" key="1">
    <source>
        <dbReference type="ARBA" id="ARBA00006545"/>
    </source>
</evidence>
<feature type="domain" description="RRM" evidence="7">
    <location>
        <begin position="3403"/>
        <end position="3473"/>
    </location>
</feature>
<sequence>MFEGIVASLLNRYLGKYIEDLDPEALNVGIFSGNVTLTNLKVKAEALYELGLPIAVKKGIIGKVSLNIPWNRLCSQTSVVFLEDIFILVGPVTLGPYEPEIEKKLLRAEKKRILEKLDPSSSFLSRESPENFAETLIASILNNLKIFIRNVHVRYEDSFTNNSLPVSIGLCLHNFSIENTNSNWKPISHSSKMGSIYQVAKIKSLSIYCNANCSEMLLDDKNKSDLGDDWIHCLQHSLETFKFNRKESLDFVVKPMSARFKIIINKSNEYRIPKLLIDFVLEDVAVQFSHKQYLALLQLFKSFHRISINRLYKKFHPVATVSQAPKKWWKYAYDSVVHDKIKPFTWSNLMSHRKNYRAYCEVYKKIISDLSSAENRMDLQKIEDTLDIYNIILAREETKMKIHSEVPEKIVLKECSSRKWLLIENESYRIKRCKLLVNDSKNGFLNQLSQTEKNCLYEMIGFFETNLSLADKPKQYIKSKFNFTIANFNLSLTSGGRETLVVTVSNILTSIETRPVANSFKISASVESVVVEGASVEFSLIPIITSDNILKGNQNNYFFMFDFEKNPMSSEVDYFLSISCDSLEIIYHEFSFSSLASFLHTPTFSMETATTCILKNIRDVVQHLATDSVSRHRTFQINIDLKLPHVIIPECGSIQNHENVIVVDLGHLKILSDLQLMNSNLEDATKLELEEKLYDRFNFTLSDFQILMFTNGQDWKNYTKLDNSPYHIISKIHSHVVFSNSIKPDYKQLPRYKLNISLRKLRINISDSRIITAVNVMDNLPFPRSHTVLDNTDDLLMFDHIKLDNDLNFLEALQFSIAQADTRRLSSALSLNFEDANKAFLNVDRSNVSSEISDEDSEQWAKGLDLPGFDDNVSQNNIIIHIFRINIAQIILELRRSVNLTDKSYLLLIATNFCSDIAFMEYGPAMQISLGSINVVDKLHSSMSSTPLQLFSSEEKQDFVTILYRKVRSDCPDFKSRFHNVEQSLVIGINPLQIVYHRDAIINVSRYLRYFFDKFRGHYVTRVKSLVTRYSRQIYRSWFKSNDPPIPPGATKFSYSACISCIKLNLCDTELDFLLIKISGFEIDFLFKANERFILRIYLATLSIDDISNTSLYPKVLSVEDEKLIEIKYDRRTPRAGKTNIELTRNDLKSDGYLKFHLGRVNVVLMFKLIADTEKFFSPFVSKKLISWVIHRIGRKINQFVEYLRFFSDKILVSIDCQLPTLLMPQHASSPNLLIFNTGDLTAENFFKEVKKEDYNAHKTSLVMDNILIKMDAIFISRAVVNLNGTIIVQETIMEPTCCKIDKKRLLINNQVSEDEALTTFDINVTLNKVNIHLGQKDLSTLHLICRDNVKKILDFLKMDNSKKTCFALKEEANVRKLQAFFYQSESSRKELVLHATFDGIDLCLYSDIDEVLSSPVRDESRSLCKVKLGEIILHGQYYANGRSEIQISLQSTLLEDTRSIKDICIRRILQSYGATTQQSNNENVCVTVPPVISVTISKNPAGESHCDISVDYTRFNFSVSFLSELFKFILESIPHEEASSIAPEGCVNYGYVGENICVRMSLSVTCRKSEIMFYSELDDFTKSYALLLRSDLSFEYVRHPANKSFTFIISDLHMLSKLQSKVINTQSDVVLHPCVIEISQNWAAVGGEKKLSFTCDKIDLHVSASTIHTILNIVQELNTNFVTETLGDEDTSPSNYFSEQDLWSPKKITPYLFPETCDQPQENSKNVDAVQSMIISLPMMSLMFEIEDVIQKKPVMLLKMCAEMKLKNWSSSLEMKGDINVQCSYYNFEVNAWEPVIEPIIKTDNIYRPWEISIKAFVAKAYPIHTVLRSSNIVTDLKKNSTASTTKPKGNNLDFEISADEDDYEKTKDLRRKSNNLIDQLDYLDTDSESENEDTVIEKLKSKFSQLLTAESSDENSHSDSDDSLCEQTLSENSEEASDVDTVSFMTTNSFLPEKKTVFISKRRGSLDSRLESENVDKSATYVILHARESFEVVITPNTLSVIKQIFDSFSLKFNNILTDTQFLSLKNDVAPQSTVTLQMKTTFGPSKVLMSANYSLDDSSPSSRNSTAGTPCNLESLSDFEFNPGIESFEGEFPTDAHSKMDSVKRKSDGDTLLSALQFPETSVDSIFHNIVDRQLHLNVNGFDELIVICPLRTANKFHVLQPFKNGIKYYVVVSVINDLWGQSITVRSPLQLKNETCYALALYYKKAAFDNTDFELIGEVTNPFDDSYKFAILEPDETYNVPLMITYHCSIYLLPLSEDYHLSETGLWWRELANNIMTPKDIICKPKNENLPSFVVRAITTEGVYFPSFAPTVPNFQIKILPSVIIYNLLPCAFYLKISSADFNVRIEAGGKSSLYSLDMSMKQPVSIEVPLYFGVTWNGIFNLCHKLDEKLLLMKTEQDTEGGNKQLSLNVRANKSESCHVIIYSPYWIINKTGLPIQIKSSQPDAIYDTFAEEPLFFSFRKSQKRTIRMRVYQSSWSSPASIDIAGCSAVVLCRDRERNRSYHLLMEVSLSQLSPSSTKLVTLMPYFLLSNECRLPIRYMEENEMADLWVDLPPNQTVPFWPETQSMKMYVKLKDSSLVSQHFYINEACQTVLRMDKGSALVVDIIGGQNKSFLITFRHYKEGDAPVRIDNFCEDLFLKISQGNLGQVTLLSPYQSLLYTWDDPTEEKKLQWNVYNRKNKGFTIQFETDGYGQEFVNFKLIKQQSKSPNTFLRNSKLSSSLKKLTSSKYNVESSSSEEESEKEDGDSMQSLKTHKGKVIVYWVSYLENKQRVLLFCQDEELAYYAYSKIDSERSNLEVFLSLKGVGLSLVKKVKDTPRELAYFSLSDSSTTWEVNIAHSWKILPLELATWFEHQWNQGIKTAQMRDYINADLEKMHLMKPFFGELRRSYYPAVWMHFRKSLNYYYFQWKIHRVQIDNQLPNCGFPSVLYPKVLSYDVVRKFGLKPCLELTLLKKQDELHSPNVFKYVKFTALEFHLQLDRCFVLSLFDLIQPCLRTESPSLRIRADICKVHHPLTIKFNQEYLKKRKTIFEYIYISPIKIQLSITMQNVQNLNSVVYDPSYLRACLYHFFNCMNAAYVDSKAIKISCSYLEEFGVLTHPPFKFHQLGHFYLQNLLQPIYANLLGMDTFCLPSAETDICEDYVELFYDLSLNSKSQISFEELEHLFKGDQCFEIGVLHGLSGVYMNSSTGFKAQATELFFRSIGKHLLRLMNKYSNTISNVRSTAIDCIKRAAEMGTDIIFRRRLPKYINPFGMRPYSVHHAIGLNILNSINKGIYSETDDFWTHIILDQQGRSCFLLTLQHILLLKKRDLWDEWKTEWSLEVNNVTEVPKVVDHKLQFGIKQDETTSDFDNKEIFIEHEDENLLFWLQKMIEIIFIINLENKPRFFVESQELENMVSSRIFVGGLPYHVREKDIERFFKGYGVIREVLLKKGYCFVEFDDHRDADDAVYELNGKDLMGERVSVEKARGTPRGSDVWRGSGRHPRDYGPPPPRRRSYGRESSLMFNTVLLRHRSFMNEVSKPFRWFQPFNMKPHARSAVHKRCSTIFRIGHSLATNAVRLVDPLHLIPLPASVVGIVISNETSADDLKDYMRQAGEVTYADAHKQRKNEGVVEFSSLSEMKNAIEKLDGTELNGRRIHLVEDRRKGRSRSSSSRSRSRSRGRSKSRSHSPARSKSRSPTPAKKRTRSRSASVTNHKRSKRSESESSDKRSRSISRERNGRSDNSADEDD</sequence>
<dbReference type="GO" id="GO:0045053">
    <property type="term" value="P:protein retention in Golgi apparatus"/>
    <property type="evidence" value="ECO:0007669"/>
    <property type="project" value="TreeGrafter"/>
</dbReference>
<reference evidence="8 9" key="1">
    <citation type="submission" date="2024-03" db="EMBL/GenBank/DDBJ databases">
        <title>Adaptation during the transition from Ophiocordyceps entomopathogen to insect associate is accompanied by gene loss and intensified selection.</title>
        <authorList>
            <person name="Ward C.M."/>
            <person name="Onetto C.A."/>
            <person name="Borneman A.R."/>
        </authorList>
    </citation>
    <scope>NUCLEOTIDE SEQUENCE [LARGE SCALE GENOMIC DNA]</scope>
    <source>
        <strain evidence="8">AWRI1</strain>
        <tissue evidence="8">Single Adult Female</tissue>
    </source>
</reference>
<dbReference type="PROSITE" id="PS50102">
    <property type="entry name" value="RRM"/>
    <property type="match status" value="2"/>
</dbReference>
<accession>A0AAN9YAP5</accession>
<dbReference type="EMBL" id="JBBCAQ010000002">
    <property type="protein sequence ID" value="KAK7605496.1"/>
    <property type="molecule type" value="Genomic_DNA"/>
</dbReference>
<dbReference type="InterPro" id="IPR000504">
    <property type="entry name" value="RRM_dom"/>
</dbReference>
<name>A0AAN9YAP5_9HEMI</name>